<proteinExistence type="inferred from homology"/>
<accession>A0A1V9XQ63</accession>
<keyword evidence="5" id="KW-0804">Transcription</keyword>
<dbReference type="Gene3D" id="1.20.920.10">
    <property type="entry name" value="Bromodomain-like"/>
    <property type="match status" value="2"/>
</dbReference>
<dbReference type="InParanoid" id="A0A1V9XQ63"/>
<feature type="compositionally biased region" description="Acidic residues" evidence="9">
    <location>
        <begin position="1804"/>
        <end position="1824"/>
    </location>
</feature>
<comment type="subcellular location">
    <subcellularLocation>
        <location evidence="1">Nucleus</location>
    </subcellularLocation>
</comment>
<dbReference type="InterPro" id="IPR009067">
    <property type="entry name" value="TAF_II_230-bd"/>
</dbReference>
<comment type="caution">
    <text evidence="11">The sequence shown here is derived from an EMBL/GenBank/DDBJ whole genome shotgun (WGS) entry which is preliminary data.</text>
</comment>
<dbReference type="FunCoup" id="A0A1V9XQ63">
    <property type="interactions" value="1511"/>
</dbReference>
<dbReference type="GO" id="GO:0017025">
    <property type="term" value="F:TBP-class protein binding"/>
    <property type="evidence" value="ECO:0007669"/>
    <property type="project" value="InterPro"/>
</dbReference>
<keyword evidence="4 8" id="KW-0103">Bromodomain</keyword>
<feature type="region of interest" description="Disordered" evidence="9">
    <location>
        <begin position="982"/>
        <end position="1002"/>
    </location>
</feature>
<dbReference type="PROSITE" id="PS50014">
    <property type="entry name" value="BROMODOMAIN_2"/>
    <property type="match status" value="2"/>
</dbReference>
<dbReference type="InterPro" id="IPR001487">
    <property type="entry name" value="Bromodomain"/>
</dbReference>
<feature type="region of interest" description="Disordered" evidence="9">
    <location>
        <begin position="1"/>
        <end position="20"/>
    </location>
</feature>
<evidence type="ECO:0000256" key="9">
    <source>
        <dbReference type="SAM" id="MobiDB-lite"/>
    </source>
</evidence>
<dbReference type="InterPro" id="IPR041670">
    <property type="entry name" value="Znf-CCHC_6"/>
</dbReference>
<feature type="compositionally biased region" description="Basic and acidic residues" evidence="9">
    <location>
        <begin position="546"/>
        <end position="569"/>
    </location>
</feature>
<feature type="compositionally biased region" description="Acidic residues" evidence="9">
    <location>
        <begin position="1199"/>
        <end position="1213"/>
    </location>
</feature>
<protein>
    <recommendedName>
        <fullName evidence="7">Transcription initiation factor TFIID subunit 1</fullName>
    </recommendedName>
</protein>
<keyword evidence="6" id="KW-0539">Nucleus</keyword>
<keyword evidence="11" id="KW-0396">Initiation factor</keyword>
<keyword evidence="11" id="KW-0648">Protein biosynthesis</keyword>
<dbReference type="SUPFAM" id="SSF47055">
    <property type="entry name" value="TAF(II)230 TBP-binding fragment"/>
    <property type="match status" value="1"/>
</dbReference>
<feature type="compositionally biased region" description="Basic and acidic residues" evidence="9">
    <location>
        <begin position="1042"/>
        <end position="1055"/>
    </location>
</feature>
<feature type="compositionally biased region" description="Acidic residues" evidence="9">
    <location>
        <begin position="1776"/>
        <end position="1789"/>
    </location>
</feature>
<feature type="compositionally biased region" description="Acidic residues" evidence="9">
    <location>
        <begin position="1702"/>
        <end position="1725"/>
    </location>
</feature>
<feature type="compositionally biased region" description="Acidic residues" evidence="9">
    <location>
        <begin position="1663"/>
        <end position="1674"/>
    </location>
</feature>
<feature type="region of interest" description="Disordered" evidence="9">
    <location>
        <begin position="1587"/>
        <end position="1824"/>
    </location>
</feature>
<feature type="domain" description="Bromo" evidence="10">
    <location>
        <begin position="1429"/>
        <end position="1499"/>
    </location>
</feature>
<evidence type="ECO:0000256" key="4">
    <source>
        <dbReference type="ARBA" id="ARBA00023117"/>
    </source>
</evidence>
<feature type="compositionally biased region" description="Basic and acidic residues" evidence="9">
    <location>
        <begin position="1543"/>
        <end position="1552"/>
    </location>
</feature>
<evidence type="ECO:0000256" key="8">
    <source>
        <dbReference type="PROSITE-ProRule" id="PRU00035"/>
    </source>
</evidence>
<dbReference type="Gene3D" id="1.10.1100.10">
    <property type="entry name" value="TAFII-230 TBP-binding domain"/>
    <property type="match status" value="1"/>
</dbReference>
<feature type="compositionally biased region" description="Acidic residues" evidence="9">
    <location>
        <begin position="296"/>
        <end position="306"/>
    </location>
</feature>
<evidence type="ECO:0000256" key="7">
    <source>
        <dbReference type="ARBA" id="ARBA00040102"/>
    </source>
</evidence>
<feature type="region of interest" description="Disordered" evidence="9">
    <location>
        <begin position="1537"/>
        <end position="1557"/>
    </location>
</feature>
<dbReference type="PANTHER" id="PTHR13900:SF0">
    <property type="entry name" value="TRANSCRIPTION INITIATION FACTOR TFIID SUBUNIT 1"/>
    <property type="match status" value="1"/>
</dbReference>
<feature type="compositionally biased region" description="Basic and acidic residues" evidence="9">
    <location>
        <begin position="307"/>
        <end position="321"/>
    </location>
</feature>
<dbReference type="GO" id="GO:0003743">
    <property type="term" value="F:translation initiation factor activity"/>
    <property type="evidence" value="ECO:0007669"/>
    <property type="project" value="UniProtKB-KW"/>
</dbReference>
<dbReference type="InterPro" id="IPR036741">
    <property type="entry name" value="TAFII-230_TBP-bd_sf"/>
</dbReference>
<dbReference type="CDD" id="cd05511">
    <property type="entry name" value="Bromo_TFIID"/>
    <property type="match status" value="2"/>
</dbReference>
<evidence type="ECO:0000256" key="3">
    <source>
        <dbReference type="ARBA" id="ARBA00023015"/>
    </source>
</evidence>
<feature type="region of interest" description="Disordered" evidence="9">
    <location>
        <begin position="1014"/>
        <end position="1055"/>
    </location>
</feature>
<keyword evidence="3" id="KW-0805">Transcription regulation</keyword>
<dbReference type="GO" id="GO:0004402">
    <property type="term" value="F:histone acetyltransferase activity"/>
    <property type="evidence" value="ECO:0007669"/>
    <property type="project" value="InterPro"/>
</dbReference>
<dbReference type="PROSITE" id="PS00633">
    <property type="entry name" value="BROMODOMAIN_1"/>
    <property type="match status" value="2"/>
</dbReference>
<feature type="compositionally biased region" description="Basic and acidic residues" evidence="9">
    <location>
        <begin position="1624"/>
        <end position="1643"/>
    </location>
</feature>
<evidence type="ECO:0000256" key="2">
    <source>
        <dbReference type="ARBA" id="ARBA00009064"/>
    </source>
</evidence>
<feature type="region of interest" description="Disordered" evidence="9">
    <location>
        <begin position="534"/>
        <end position="608"/>
    </location>
</feature>
<dbReference type="GO" id="GO:0005669">
    <property type="term" value="C:transcription factor TFIID complex"/>
    <property type="evidence" value="ECO:0007669"/>
    <property type="project" value="InterPro"/>
</dbReference>
<dbReference type="InterPro" id="IPR018359">
    <property type="entry name" value="Bromodomain_CS"/>
</dbReference>
<dbReference type="PRINTS" id="PR00503">
    <property type="entry name" value="BROMODOMAIN"/>
</dbReference>
<dbReference type="InterPro" id="IPR036427">
    <property type="entry name" value="Bromodomain-like_sf"/>
</dbReference>
<dbReference type="Proteomes" id="UP000192247">
    <property type="component" value="Unassembled WGS sequence"/>
</dbReference>
<keyword evidence="12" id="KW-1185">Reference proteome</keyword>
<feature type="compositionally biased region" description="Polar residues" evidence="9">
    <location>
        <begin position="1650"/>
        <end position="1662"/>
    </location>
</feature>
<feature type="compositionally biased region" description="Basic and acidic residues" evidence="9">
    <location>
        <begin position="1023"/>
        <end position="1035"/>
    </location>
</feature>
<gene>
    <name evidence="11" type="ORF">BIW11_08290</name>
</gene>
<dbReference type="SMART" id="SM00297">
    <property type="entry name" value="BROMO"/>
    <property type="match status" value="2"/>
</dbReference>
<feature type="region of interest" description="Disordered" evidence="9">
    <location>
        <begin position="290"/>
        <end position="324"/>
    </location>
</feature>
<dbReference type="PANTHER" id="PTHR13900">
    <property type="entry name" value="TRANSCRIPTION INITIATION FACTOR TFIID"/>
    <property type="match status" value="1"/>
</dbReference>
<feature type="compositionally biased region" description="Acidic residues" evidence="9">
    <location>
        <begin position="986"/>
        <end position="1002"/>
    </location>
</feature>
<evidence type="ECO:0000313" key="12">
    <source>
        <dbReference type="Proteomes" id="UP000192247"/>
    </source>
</evidence>
<dbReference type="InterPro" id="IPR040240">
    <property type="entry name" value="TAF1"/>
</dbReference>
<dbReference type="Pfam" id="PF15288">
    <property type="entry name" value="zf-CCHC_6"/>
    <property type="match status" value="1"/>
</dbReference>
<dbReference type="OrthoDB" id="5752at2759"/>
<feature type="compositionally biased region" description="Basic and acidic residues" evidence="9">
    <location>
        <begin position="141"/>
        <end position="155"/>
    </location>
</feature>
<dbReference type="InterPro" id="IPR022591">
    <property type="entry name" value="TAF1_HAT_dom"/>
</dbReference>
<dbReference type="SUPFAM" id="SSF47370">
    <property type="entry name" value="Bromodomain"/>
    <property type="match status" value="2"/>
</dbReference>
<feature type="region of interest" description="Disordered" evidence="9">
    <location>
        <begin position="1185"/>
        <end position="1215"/>
    </location>
</feature>
<dbReference type="Pfam" id="PF09247">
    <property type="entry name" value="TBP-binding"/>
    <property type="match status" value="1"/>
</dbReference>
<evidence type="ECO:0000313" key="11">
    <source>
        <dbReference type="EMBL" id="OQR75634.1"/>
    </source>
</evidence>
<dbReference type="STRING" id="418985.A0A1V9XQ63"/>
<dbReference type="GO" id="GO:0016251">
    <property type="term" value="F:RNA polymerase II general transcription initiation factor activity"/>
    <property type="evidence" value="ECO:0007669"/>
    <property type="project" value="InterPro"/>
</dbReference>
<feature type="domain" description="Bromo" evidence="10">
    <location>
        <begin position="1306"/>
        <end position="1376"/>
    </location>
</feature>
<evidence type="ECO:0000259" key="10">
    <source>
        <dbReference type="PROSITE" id="PS50014"/>
    </source>
</evidence>
<evidence type="ECO:0000256" key="5">
    <source>
        <dbReference type="ARBA" id="ARBA00023163"/>
    </source>
</evidence>
<evidence type="ECO:0000256" key="1">
    <source>
        <dbReference type="ARBA" id="ARBA00004123"/>
    </source>
</evidence>
<dbReference type="EMBL" id="MNPL01006057">
    <property type="protein sequence ID" value="OQR75634.1"/>
    <property type="molecule type" value="Genomic_DNA"/>
</dbReference>
<organism evidence="11 12">
    <name type="scientific">Tropilaelaps mercedesae</name>
    <dbReference type="NCBI Taxonomy" id="418985"/>
    <lineage>
        <taxon>Eukaryota</taxon>
        <taxon>Metazoa</taxon>
        <taxon>Ecdysozoa</taxon>
        <taxon>Arthropoda</taxon>
        <taxon>Chelicerata</taxon>
        <taxon>Arachnida</taxon>
        <taxon>Acari</taxon>
        <taxon>Parasitiformes</taxon>
        <taxon>Mesostigmata</taxon>
        <taxon>Gamasina</taxon>
        <taxon>Dermanyssoidea</taxon>
        <taxon>Laelapidae</taxon>
        <taxon>Tropilaelaps</taxon>
    </lineage>
</organism>
<name>A0A1V9XQ63_9ACAR</name>
<feature type="compositionally biased region" description="Low complexity" evidence="9">
    <location>
        <begin position="162"/>
        <end position="188"/>
    </location>
</feature>
<sequence>MSSEEDEEMLDRNGNYPGDSTGVLTNLLFGNVNAEGALEDDIFDDQARRSLHQLTQMGVGGLVRELAEECQEDTEVDYTQGEKSAAAVDYSDETELADEQLEADDKSRIPKACEMFDANERASDGTAVATQTTDLSVTAPLEKRESENKSSEEPNRGGGSTGSCTVNGGTSTTVTSSSNSTTTITTTTTTSNNNTIDNGKNYALINTPLARMLPEKYRHADVTRLFPHFRPGKVLRFSRLFGPGKANSLPQIWRGVRRRRKKRKHEDASINQEEREVVLDILDDASVPPEMVEPSEALELDAEKDDEEKRERVKEDEDKAAQDSGQAVVADFRFGPAQLWYDMFGIGETGDTLDYGFKLIPEEEAKNVEKYPHLKQFEPSEEHCDIPEDAFLMVTQLPWEDDIIWNADDHKHKVNTIGKAGVHAAGWVPSIQSRTFSQQKPSPMPTLTPLQPEKNGHFSAANQKSHQIAQSALQKAAAAKGVKPNSGEDSTWYSIFPVENEELVYSPWEEEVIWDAQAMIKVPAPQMLTLDPNDENIILGVPDDPDPAKMREPQAQTKEKKNPNKDPLRKSRILLGKAGVIAEPEPQSPQPPKEQDQKDPYNISNDEFYNPRQAQDSALKPNVGGNLIQHSIPAIELRQPFFPTHMGPLKLRSIHRPALKRFSHGPLASPGPHGVISLLKNIRLGQELPLYEVPGPNSKRANNFIRDFLQVFIYRLFWKSRDHPRRIKMEDIRKAFPNHSESSIRKRLKQCADFKRTGMDSNWWVLKPDFRLPTEDEIRAMVSPEQCCGYYSMLAAEQRLKDAGYGEKSLFTAEEENEDEMQNKIDDEVKTAPWNTTRAFTQAMKGKCLLQLAGVADPTGCGEGFSYVRIPNKPVQSKDEERKEAVKKTVTGTDADLRRLSLSNAKSILRKFGVPEDEIKKLSRWEVIDVVRTLSTEQAKAGEDGMGKFARGNRFSIAEHQERYKEECQRLFELQNRVLSSQEVLSTDEESSAGEEESDEDIEEMGKNIENMLANKKTSSQLSHEKEEAERRELQKLIMGDDGQRGKGLKDKKDEEKDGIPKILKIYRTFKNSKGKEYVRIETVRKQAIIDTYVRIRETKDKEFIRQFAMSLDESQKEEMRKERRRIQEQLRRLKRNQEREKLGPNAPLTPSRKRFKKDAPQLKLKCGACGLVGHMRTNKACPKYMDPLAEDGSPQEVREDEEPEIEEEEEPDSSMVLQEDNLVKVDETRVVLSKTLIQHADELRRKSLVLKIPKLPKQARRSRVSTSTTQQCDYLRKPAQSANRRRTDPLVTLSSTFELILNEMRDLPDTQLFAHPVNPKTVPDYYNIVQRPMDLQKIREKLHDHAYHAREEFLVDVNQIVENSKLYNGPKSPLTHAAERMLELCCKRFAEKEVALMRLEKSINPLLDDNDQVALSYILESIIEHSLKTIPESWPFHKPVNKKFVKDYYEVIKKPMDLDTVMANAKAHKYHSRHEFLADIELMYTNSVQFNGEESPFTIKGKEIVGRCIEILNEQDEQLSALENAISMTLEAAETDSLNASRHGDAAKGEEDMVDVEGEGQDDEYLDGMEEADFDGDTEHETEINEVDATEQEANNPDGPDSSEQEQPNNNLGQDLEMTPDNSPDHSDHDDNASHYSDDDNRGVLLTRSGFQAANNSSNAQQEDEEMIDENYDPSEFLLQGDFQFQSNQNQGTSSQHGDEELQPTENDENFVGEQPSGDEADEDDKCHRREQSAEVIYDETGADESRQEAWAQENQDDAMDSDGGAIHNDLVISESEEEKEAEDENHEENDREIHGNGAQADADGDGDAEDGHEDDEDDGIWF</sequence>
<dbReference type="GO" id="GO:0051123">
    <property type="term" value="P:RNA polymerase II preinitiation complex assembly"/>
    <property type="evidence" value="ECO:0007669"/>
    <property type="project" value="TreeGrafter"/>
</dbReference>
<reference evidence="11 12" key="1">
    <citation type="journal article" date="2017" name="Gigascience">
        <title>Draft genome of the honey bee ectoparasitic mite, Tropilaelaps mercedesae, is shaped by the parasitic life history.</title>
        <authorList>
            <person name="Dong X."/>
            <person name="Armstrong S.D."/>
            <person name="Xia D."/>
            <person name="Makepeace B.L."/>
            <person name="Darby A.C."/>
            <person name="Kadowaki T."/>
        </authorList>
    </citation>
    <scope>NUCLEOTIDE SEQUENCE [LARGE SCALE GENOMIC DNA]</scope>
    <source>
        <strain evidence="11">Wuxi-XJTLU</strain>
    </source>
</reference>
<dbReference type="Pfam" id="PF00439">
    <property type="entry name" value="Bromodomain"/>
    <property type="match status" value="2"/>
</dbReference>
<dbReference type="Pfam" id="PF12157">
    <property type="entry name" value="DUF3591"/>
    <property type="match status" value="2"/>
</dbReference>
<feature type="compositionally biased region" description="Polar residues" evidence="9">
    <location>
        <begin position="1684"/>
        <end position="1697"/>
    </location>
</feature>
<feature type="region of interest" description="Disordered" evidence="9">
    <location>
        <begin position="120"/>
        <end position="188"/>
    </location>
</feature>
<comment type="similarity">
    <text evidence="2">Belongs to the TAF1 family.</text>
</comment>
<feature type="region of interest" description="Disordered" evidence="9">
    <location>
        <begin position="1135"/>
        <end position="1158"/>
    </location>
</feature>
<evidence type="ECO:0000256" key="6">
    <source>
        <dbReference type="ARBA" id="ARBA00023242"/>
    </source>
</evidence>